<protein>
    <submittedName>
        <fullName evidence="2">Uncharacterized protein</fullName>
    </submittedName>
</protein>
<name>A0AAN8IY46_PATCE</name>
<dbReference type="AlphaFoldDB" id="A0AAN8IY46"/>
<dbReference type="EMBL" id="JAZGQO010000021">
    <property type="protein sequence ID" value="KAK6166174.1"/>
    <property type="molecule type" value="Genomic_DNA"/>
</dbReference>
<gene>
    <name evidence="2" type="ORF">SNE40_022933</name>
</gene>
<accession>A0AAN8IY46</accession>
<dbReference type="Proteomes" id="UP001347796">
    <property type="component" value="Unassembled WGS sequence"/>
</dbReference>
<evidence type="ECO:0000313" key="2">
    <source>
        <dbReference type="EMBL" id="KAK6166174.1"/>
    </source>
</evidence>
<organism evidence="2 3">
    <name type="scientific">Patella caerulea</name>
    <name type="common">Rayed Mediterranean limpet</name>
    <dbReference type="NCBI Taxonomy" id="87958"/>
    <lineage>
        <taxon>Eukaryota</taxon>
        <taxon>Metazoa</taxon>
        <taxon>Spiralia</taxon>
        <taxon>Lophotrochozoa</taxon>
        <taxon>Mollusca</taxon>
        <taxon>Gastropoda</taxon>
        <taxon>Patellogastropoda</taxon>
        <taxon>Patelloidea</taxon>
        <taxon>Patellidae</taxon>
        <taxon>Patella</taxon>
    </lineage>
</organism>
<reference evidence="2 3" key="1">
    <citation type="submission" date="2024-01" db="EMBL/GenBank/DDBJ databases">
        <title>The genome of the rayed Mediterranean limpet Patella caerulea (Linnaeus, 1758).</title>
        <authorList>
            <person name="Anh-Thu Weber A."/>
            <person name="Halstead-Nussloch G."/>
        </authorList>
    </citation>
    <scope>NUCLEOTIDE SEQUENCE [LARGE SCALE GENOMIC DNA]</scope>
    <source>
        <strain evidence="2">AATW-2023a</strain>
        <tissue evidence="2">Whole specimen</tissue>
    </source>
</reference>
<feature type="signal peptide" evidence="1">
    <location>
        <begin position="1"/>
        <end position="19"/>
    </location>
</feature>
<evidence type="ECO:0000313" key="3">
    <source>
        <dbReference type="Proteomes" id="UP001347796"/>
    </source>
</evidence>
<evidence type="ECO:0000256" key="1">
    <source>
        <dbReference type="SAM" id="SignalP"/>
    </source>
</evidence>
<keyword evidence="1" id="KW-0732">Signal</keyword>
<keyword evidence="3" id="KW-1185">Reference proteome</keyword>
<feature type="chain" id="PRO_5042828743" evidence="1">
    <location>
        <begin position="20"/>
        <end position="249"/>
    </location>
</feature>
<comment type="caution">
    <text evidence="2">The sequence shown here is derived from an EMBL/GenBank/DDBJ whole genome shotgun (WGS) entry which is preliminary data.</text>
</comment>
<proteinExistence type="predicted"/>
<sequence length="249" mass="27914">MDIIYYVLFTIGILGFVCSDKIRDQDIYCLKDTECDLPMHAEDFTYEAVHWNYKESDNADSTKIGYWYENTISLKNGYNKTVLVEKRGEKDMHLKLKKAASNNTGIYSNVIVLINATVVNTENNLYVISKAWTACVDDTKQLRTKIDLNSSTDLVKNLTESYKDDKIKKIRHECLNVSKYERDGCYLLGEFVNGEKQCIVVETSPPCTCSGEYSRNKTLKGASGEGGKDASIGIIVGCVVGVVVLVTYS</sequence>